<comment type="caution">
    <text evidence="1">The sequence shown here is derived from an EMBL/GenBank/DDBJ whole genome shotgun (WGS) entry which is preliminary data.</text>
</comment>
<name>A0A2T3KL02_9GAMM</name>
<proteinExistence type="predicted"/>
<organism evidence="1 2">
    <name type="scientific">Photobacterium kishitanii</name>
    <dbReference type="NCBI Taxonomy" id="318456"/>
    <lineage>
        <taxon>Bacteria</taxon>
        <taxon>Pseudomonadati</taxon>
        <taxon>Pseudomonadota</taxon>
        <taxon>Gammaproteobacteria</taxon>
        <taxon>Vibrionales</taxon>
        <taxon>Vibrionaceae</taxon>
        <taxon>Photobacterium</taxon>
    </lineage>
</organism>
<evidence type="ECO:0000313" key="2">
    <source>
        <dbReference type="Proteomes" id="UP000241426"/>
    </source>
</evidence>
<dbReference type="Proteomes" id="UP000241426">
    <property type="component" value="Unassembled WGS sequence"/>
</dbReference>
<dbReference type="EMBL" id="PYNF01000003">
    <property type="protein sequence ID" value="PSV00371.1"/>
    <property type="molecule type" value="Genomic_DNA"/>
</dbReference>
<accession>A0A2T3KL02</accession>
<dbReference type="AlphaFoldDB" id="A0A2T3KL02"/>
<dbReference type="RefSeq" id="WP_107289001.1">
    <property type="nucleotide sequence ID" value="NZ_PYNF01000003.1"/>
</dbReference>
<gene>
    <name evidence="1" type="ORF">C9J27_04385</name>
</gene>
<sequence length="154" mass="17354">MKLYHITFNELLMEVVVALNNAGGYNNIIMPLQKDEDYDDEGSNLFDQCLENIKVNNEIQKVELSAYDITCHRKDLCAEDISPDVVLSVLNDKLRKHGNVSMLLPTEKHHFQCHQCGGDFLIDTNGIASHETNGLTDGHDLDSDHVPFDPQLAF</sequence>
<evidence type="ECO:0000313" key="1">
    <source>
        <dbReference type="EMBL" id="PSV00371.1"/>
    </source>
</evidence>
<reference evidence="1 2" key="1">
    <citation type="submission" date="2018-01" db="EMBL/GenBank/DDBJ databases">
        <title>Whole genome sequencing of Histamine producing bacteria.</title>
        <authorList>
            <person name="Butler K."/>
        </authorList>
    </citation>
    <scope>NUCLEOTIDE SEQUENCE [LARGE SCALE GENOMIC DNA]</scope>
    <source>
        <strain evidence="1 2">FS-7.2</strain>
    </source>
</reference>
<protein>
    <submittedName>
        <fullName evidence="1">Uncharacterized protein</fullName>
    </submittedName>
</protein>